<dbReference type="AlphaFoldDB" id="A0A7K5N733"/>
<dbReference type="EMBL" id="VYZF01000247">
    <property type="protein sequence ID" value="NWT38946.1"/>
    <property type="molecule type" value="Genomic_DNA"/>
</dbReference>
<evidence type="ECO:0000313" key="2">
    <source>
        <dbReference type="EMBL" id="NWT38946.1"/>
    </source>
</evidence>
<protein>
    <submittedName>
        <fullName evidence="2">DYH11 protein</fullName>
    </submittedName>
</protein>
<feature type="non-terminal residue" evidence="2">
    <location>
        <position position="1"/>
    </location>
</feature>
<reference evidence="2 3" key="1">
    <citation type="submission" date="2019-09" db="EMBL/GenBank/DDBJ databases">
        <title>Bird 10,000 Genomes (B10K) Project - Family phase.</title>
        <authorList>
            <person name="Zhang G."/>
        </authorList>
    </citation>
    <scope>NUCLEOTIDE SEQUENCE [LARGE SCALE GENOMIC DNA]</scope>
    <source>
        <strain evidence="2">B10K-DU-021-33</strain>
        <tissue evidence="2">Mixed tissue sample</tissue>
    </source>
</reference>
<evidence type="ECO:0000259" key="1">
    <source>
        <dbReference type="Pfam" id="PF12780"/>
    </source>
</evidence>
<dbReference type="InterPro" id="IPR024317">
    <property type="entry name" value="Dynein_heavy_chain_D4_dom"/>
</dbReference>
<name>A0A7K5N733_CHRMC</name>
<feature type="non-terminal residue" evidence="2">
    <location>
        <position position="52"/>
    </location>
</feature>
<dbReference type="Pfam" id="PF12780">
    <property type="entry name" value="AAA_8"/>
    <property type="match status" value="1"/>
</dbReference>
<sequence>MSDCFLSLRVSLASLYIKTGAKNIPTAFLLTDAQVTDERFLVLINDLLASGD</sequence>
<feature type="domain" description="Dynein heavy chain AAA module D4" evidence="1">
    <location>
        <begin position="10"/>
        <end position="52"/>
    </location>
</feature>
<evidence type="ECO:0000313" key="3">
    <source>
        <dbReference type="Proteomes" id="UP000524558"/>
    </source>
</evidence>
<organism evidence="2 3">
    <name type="scientific">Chroicocephalus maculipennis</name>
    <name type="common">Brown-hooded gull</name>
    <name type="synonym">Larus maculipennis</name>
    <dbReference type="NCBI Taxonomy" id="287016"/>
    <lineage>
        <taxon>Eukaryota</taxon>
        <taxon>Metazoa</taxon>
        <taxon>Chordata</taxon>
        <taxon>Craniata</taxon>
        <taxon>Vertebrata</taxon>
        <taxon>Euteleostomi</taxon>
        <taxon>Archelosauria</taxon>
        <taxon>Archosauria</taxon>
        <taxon>Dinosauria</taxon>
        <taxon>Saurischia</taxon>
        <taxon>Theropoda</taxon>
        <taxon>Coelurosauria</taxon>
        <taxon>Aves</taxon>
        <taxon>Neognathae</taxon>
        <taxon>Neoaves</taxon>
        <taxon>Charadriiformes</taxon>
        <taxon>Laridae</taxon>
        <taxon>Chroicocephalus</taxon>
    </lineage>
</organism>
<dbReference type="Gene3D" id="3.40.50.300">
    <property type="entry name" value="P-loop containing nucleotide triphosphate hydrolases"/>
    <property type="match status" value="1"/>
</dbReference>
<comment type="caution">
    <text evidence="2">The sequence shown here is derived from an EMBL/GenBank/DDBJ whole genome shotgun (WGS) entry which is preliminary data.</text>
</comment>
<accession>A0A7K5N733</accession>
<dbReference type="Proteomes" id="UP000524558">
    <property type="component" value="Unassembled WGS sequence"/>
</dbReference>
<keyword evidence="3" id="KW-1185">Reference proteome</keyword>
<dbReference type="InterPro" id="IPR027417">
    <property type="entry name" value="P-loop_NTPase"/>
</dbReference>
<gene>
    <name evidence="2" type="primary">Dnah11_1</name>
    <name evidence="2" type="ORF">CHRMAC_R15543</name>
</gene>
<proteinExistence type="predicted"/>